<name>A0A7W6CYP6_9HYPH</name>
<sequence>MADPVNAGRAFGRMISAGALLAAFAAISPAAAQSPQDRSFTLTNEHSKAIRDFRVVNRDGSWSGNWLKTAVPGYGGRGLRFKADRPWACVLDTRVVVDSDAMRGEAVFEQRVNYCGLGTIRVTENGIRTGRDGQSRSPERSFDRDPPRRGPDDGYRSSSRASEGPDFRVGDQVLGRWRGGEHWYPGVVDAISRNDVTIQYDDGDREAASFRQVRAYDWRSGQRVECNWKDGGTWYPGRITATDGQRLSIDYDDGDRERTRTSKCRSR</sequence>
<reference evidence="4 5" key="1">
    <citation type="submission" date="2020-08" db="EMBL/GenBank/DDBJ databases">
        <title>Genomic Encyclopedia of Type Strains, Phase IV (KMG-IV): sequencing the most valuable type-strain genomes for metagenomic binning, comparative biology and taxonomic classification.</title>
        <authorList>
            <person name="Goeker M."/>
        </authorList>
    </citation>
    <scope>NUCLEOTIDE SEQUENCE [LARGE SCALE GENOMIC DNA]</scope>
    <source>
        <strain evidence="4 5">DSM 25481</strain>
    </source>
</reference>
<dbReference type="EMBL" id="JACIDR010000002">
    <property type="protein sequence ID" value="MBB3972742.1"/>
    <property type="molecule type" value="Genomic_DNA"/>
</dbReference>
<protein>
    <recommendedName>
        <fullName evidence="3">Tudor domain-containing protein</fullName>
    </recommendedName>
</protein>
<dbReference type="InterPro" id="IPR002999">
    <property type="entry name" value="Tudor"/>
</dbReference>
<feature type="signal peptide" evidence="2">
    <location>
        <begin position="1"/>
        <end position="32"/>
    </location>
</feature>
<accession>A0A7W6CYP6</accession>
<dbReference type="CDD" id="cd04508">
    <property type="entry name" value="Tudor_SF"/>
    <property type="match status" value="2"/>
</dbReference>
<evidence type="ECO:0000313" key="4">
    <source>
        <dbReference type="EMBL" id="MBB3972742.1"/>
    </source>
</evidence>
<dbReference type="RefSeq" id="WP_183394626.1">
    <property type="nucleotide sequence ID" value="NZ_JACIDR010000002.1"/>
</dbReference>
<dbReference type="Proteomes" id="UP000528964">
    <property type="component" value="Unassembled WGS sequence"/>
</dbReference>
<keyword evidence="5" id="KW-1185">Reference proteome</keyword>
<proteinExistence type="predicted"/>
<feature type="compositionally biased region" description="Basic and acidic residues" evidence="1">
    <location>
        <begin position="129"/>
        <end position="155"/>
    </location>
</feature>
<dbReference type="SMART" id="SM00333">
    <property type="entry name" value="TUDOR"/>
    <property type="match status" value="1"/>
</dbReference>
<organism evidence="4 5">
    <name type="scientific">Hansschlegelia beijingensis</name>
    <dbReference type="NCBI Taxonomy" id="1133344"/>
    <lineage>
        <taxon>Bacteria</taxon>
        <taxon>Pseudomonadati</taxon>
        <taxon>Pseudomonadota</taxon>
        <taxon>Alphaproteobacteria</taxon>
        <taxon>Hyphomicrobiales</taxon>
        <taxon>Methylopilaceae</taxon>
        <taxon>Hansschlegelia</taxon>
    </lineage>
</organism>
<evidence type="ECO:0000256" key="1">
    <source>
        <dbReference type="SAM" id="MobiDB-lite"/>
    </source>
</evidence>
<dbReference type="Gene3D" id="2.30.30.140">
    <property type="match status" value="2"/>
</dbReference>
<gene>
    <name evidence="4" type="ORF">GGR24_001399</name>
</gene>
<evidence type="ECO:0000256" key="2">
    <source>
        <dbReference type="SAM" id="SignalP"/>
    </source>
</evidence>
<dbReference type="AlphaFoldDB" id="A0A7W6CYP6"/>
<comment type="caution">
    <text evidence="4">The sequence shown here is derived from an EMBL/GenBank/DDBJ whole genome shotgun (WGS) entry which is preliminary data.</text>
</comment>
<feature type="domain" description="Tudor" evidence="3">
    <location>
        <begin position="165"/>
        <end position="221"/>
    </location>
</feature>
<feature type="region of interest" description="Disordered" evidence="1">
    <location>
        <begin position="125"/>
        <end position="170"/>
    </location>
</feature>
<feature type="chain" id="PRO_5030911952" description="Tudor domain-containing protein" evidence="2">
    <location>
        <begin position="33"/>
        <end position="267"/>
    </location>
</feature>
<keyword evidence="2" id="KW-0732">Signal</keyword>
<evidence type="ECO:0000313" key="5">
    <source>
        <dbReference type="Proteomes" id="UP000528964"/>
    </source>
</evidence>
<evidence type="ECO:0000259" key="3">
    <source>
        <dbReference type="SMART" id="SM00333"/>
    </source>
</evidence>